<gene>
    <name evidence="4" type="ORF">C0Z10_10490</name>
</gene>
<feature type="region of interest" description="Disordered" evidence="2">
    <location>
        <begin position="1"/>
        <end position="67"/>
    </location>
</feature>
<keyword evidence="1" id="KW-0378">Hydrolase</keyword>
<evidence type="ECO:0000256" key="3">
    <source>
        <dbReference type="SAM" id="Phobius"/>
    </source>
</evidence>
<dbReference type="InterPro" id="IPR005754">
    <property type="entry name" value="Sortase"/>
</dbReference>
<dbReference type="CDD" id="cd05830">
    <property type="entry name" value="Sortase_E"/>
    <property type="match status" value="1"/>
</dbReference>
<accession>A0A3Q9ULG0</accession>
<dbReference type="GO" id="GO:0016787">
    <property type="term" value="F:hydrolase activity"/>
    <property type="evidence" value="ECO:0007669"/>
    <property type="project" value="UniProtKB-KW"/>
</dbReference>
<organism evidence="4 5">
    <name type="scientific">Acidipropionibacterium jensenii</name>
    <dbReference type="NCBI Taxonomy" id="1749"/>
    <lineage>
        <taxon>Bacteria</taxon>
        <taxon>Bacillati</taxon>
        <taxon>Actinomycetota</taxon>
        <taxon>Actinomycetes</taxon>
        <taxon>Propionibacteriales</taxon>
        <taxon>Propionibacteriaceae</taxon>
        <taxon>Acidipropionibacterium</taxon>
    </lineage>
</organism>
<evidence type="ECO:0000256" key="2">
    <source>
        <dbReference type="SAM" id="MobiDB-lite"/>
    </source>
</evidence>
<protein>
    <submittedName>
        <fullName evidence="4">Class E sortase</fullName>
    </submittedName>
</protein>
<feature type="compositionally biased region" description="Basic residues" evidence="2">
    <location>
        <begin position="13"/>
        <end position="25"/>
    </location>
</feature>
<dbReference type="Gene3D" id="2.40.260.10">
    <property type="entry name" value="Sortase"/>
    <property type="match status" value="1"/>
</dbReference>
<dbReference type="EMBL" id="CP025570">
    <property type="protein sequence ID" value="AZZ40108.1"/>
    <property type="molecule type" value="Genomic_DNA"/>
</dbReference>
<name>A0A3Q9ULG0_9ACTN</name>
<feature type="compositionally biased region" description="Basic and acidic residues" evidence="2">
    <location>
        <begin position="26"/>
        <end position="53"/>
    </location>
</feature>
<evidence type="ECO:0000256" key="1">
    <source>
        <dbReference type="ARBA" id="ARBA00022801"/>
    </source>
</evidence>
<dbReference type="InterPro" id="IPR023365">
    <property type="entry name" value="Sortase_dom-sf"/>
</dbReference>
<keyword evidence="3" id="KW-1133">Transmembrane helix</keyword>
<evidence type="ECO:0000313" key="4">
    <source>
        <dbReference type="EMBL" id="AZZ40108.1"/>
    </source>
</evidence>
<evidence type="ECO:0000313" key="5">
    <source>
        <dbReference type="Proteomes" id="UP000285875"/>
    </source>
</evidence>
<dbReference type="Proteomes" id="UP000285875">
    <property type="component" value="Chromosome"/>
</dbReference>
<sequence>MVLAQRPLPPHPHLAHRGTGRGGRHPHLEQDHERLGGDGRDVGDGPRRTHPREQWTMSRRSRGAESAPTIRRRLRPFGWTVVSLCALLLVAAIWVGWTWWGSTMIAGDKARVAVSAARASWSASPAPAGSSSATSGPADGKLIAVMRIPRLGTDWAWPVYASTDDATSALDHGLAWYRGSVLPGQTGNFAVAGRSATGADAFRHLDRVRKGDTVVVETPSSVFTYRIDVPPSALTVTSSDDWVLDPVPGYPDASAQRPLITLTTNRDMVPSSARSVGVGHLVSTQHRVS</sequence>
<reference evidence="5" key="1">
    <citation type="submission" date="2017-12" db="EMBL/GenBank/DDBJ databases">
        <title>Whole genome sequencing of Acidipropionibacterium jensenii strains JS279 and JS280.</title>
        <authorList>
            <person name="Deptula P."/>
            <person name="Laine P."/>
            <person name="Smolander O.-P."/>
            <person name="Paulin L."/>
            <person name="Auvinen P."/>
            <person name="Varmanen P."/>
        </authorList>
    </citation>
    <scope>NUCLEOTIDE SEQUENCE [LARGE SCALE GENOMIC DNA]</scope>
    <source>
        <strain evidence="5">JS280</strain>
    </source>
</reference>
<dbReference type="InterPro" id="IPR042003">
    <property type="entry name" value="Sortase_E"/>
</dbReference>
<dbReference type="AlphaFoldDB" id="A0A3Q9ULG0"/>
<keyword evidence="3" id="KW-0812">Transmembrane</keyword>
<dbReference type="SUPFAM" id="SSF63817">
    <property type="entry name" value="Sortase"/>
    <property type="match status" value="1"/>
</dbReference>
<feature type="transmembrane region" description="Helical" evidence="3">
    <location>
        <begin position="77"/>
        <end position="100"/>
    </location>
</feature>
<dbReference type="Pfam" id="PF04203">
    <property type="entry name" value="Sortase"/>
    <property type="match status" value="1"/>
</dbReference>
<keyword evidence="3" id="KW-0472">Membrane</keyword>
<dbReference type="KEGG" id="aji:C0Z10_10490"/>
<proteinExistence type="predicted"/>